<evidence type="ECO:0000313" key="1">
    <source>
        <dbReference type="EMBL" id="MSC60137.1"/>
    </source>
</evidence>
<accession>A0A6L5T7G0</accession>
<proteinExistence type="predicted"/>
<dbReference type="Proteomes" id="UP000479563">
    <property type="component" value="Unassembled WGS sequence"/>
</dbReference>
<gene>
    <name evidence="1" type="ORF">GKE07_07995</name>
</gene>
<name>A0A6L5T7G0_9FIRM</name>
<dbReference type="AlphaFoldDB" id="A0A6L5T7G0"/>
<organism evidence="1 2">
    <name type="scientific">Agathobacter rectalis</name>
    <dbReference type="NCBI Taxonomy" id="39491"/>
    <lineage>
        <taxon>Bacteria</taxon>
        <taxon>Bacillati</taxon>
        <taxon>Bacillota</taxon>
        <taxon>Clostridia</taxon>
        <taxon>Lachnospirales</taxon>
        <taxon>Lachnospiraceae</taxon>
        <taxon>Agathobacter</taxon>
    </lineage>
</organism>
<protein>
    <submittedName>
        <fullName evidence="1">Uncharacterized protein</fullName>
    </submittedName>
</protein>
<dbReference type="EMBL" id="WKQP01000010">
    <property type="protein sequence ID" value="MSC60137.1"/>
    <property type="molecule type" value="Genomic_DNA"/>
</dbReference>
<dbReference type="RefSeq" id="WP_154266953.1">
    <property type="nucleotide sequence ID" value="NZ_WKQP01000010.1"/>
</dbReference>
<sequence length="49" mass="5837">MAEKYYRQLLLIGYSPVEAREEVDRLIECGDIEEDHYGVQDDFEQREVS</sequence>
<reference evidence="1 2" key="1">
    <citation type="journal article" date="2019" name="Nat. Med.">
        <title>A library of human gut bacterial isolates paired with longitudinal multiomics data enables mechanistic microbiome research.</title>
        <authorList>
            <person name="Poyet M."/>
            <person name="Groussin M."/>
            <person name="Gibbons S.M."/>
            <person name="Avila-Pacheco J."/>
            <person name="Jiang X."/>
            <person name="Kearney S.M."/>
            <person name="Perrotta A.R."/>
            <person name="Berdy B."/>
            <person name="Zhao S."/>
            <person name="Lieberman T.D."/>
            <person name="Swanson P.K."/>
            <person name="Smith M."/>
            <person name="Roesemann S."/>
            <person name="Alexander J.E."/>
            <person name="Rich S.A."/>
            <person name="Livny J."/>
            <person name="Vlamakis H."/>
            <person name="Clish C."/>
            <person name="Bullock K."/>
            <person name="Deik A."/>
            <person name="Scott J."/>
            <person name="Pierce K.A."/>
            <person name="Xavier R.J."/>
            <person name="Alm E.J."/>
        </authorList>
    </citation>
    <scope>NUCLEOTIDE SEQUENCE [LARGE SCALE GENOMIC DNA]</scope>
    <source>
        <strain evidence="1 2">BIOML-A11</strain>
    </source>
</reference>
<comment type="caution">
    <text evidence="1">The sequence shown here is derived from an EMBL/GenBank/DDBJ whole genome shotgun (WGS) entry which is preliminary data.</text>
</comment>
<evidence type="ECO:0000313" key="2">
    <source>
        <dbReference type="Proteomes" id="UP000479563"/>
    </source>
</evidence>